<dbReference type="InterPro" id="IPR027409">
    <property type="entry name" value="GroEL-like_apical_dom_sf"/>
</dbReference>
<dbReference type="PROSITE" id="PS00296">
    <property type="entry name" value="CHAPERONINS_CPN60"/>
    <property type="match status" value="1"/>
</dbReference>
<dbReference type="Gene3D" id="1.10.560.10">
    <property type="entry name" value="GroEL-like equatorial domain"/>
    <property type="match status" value="1"/>
</dbReference>
<feature type="binding site" evidence="6">
    <location>
        <position position="50"/>
    </location>
    <ligand>
        <name>ATP</name>
        <dbReference type="ChEBI" id="CHEBI:30616"/>
    </ligand>
</feature>
<keyword evidence="4 6" id="KW-0143">Chaperone</keyword>
<dbReference type="NCBIfam" id="NF009489">
    <property type="entry name" value="PRK12851.1"/>
    <property type="match status" value="1"/>
</dbReference>
<proteinExistence type="inferred from homology"/>
<dbReference type="SUPFAM" id="SSF52029">
    <property type="entry name" value="GroEL apical domain-like"/>
    <property type="match status" value="1"/>
</dbReference>
<reference evidence="9 10" key="1">
    <citation type="submission" date="2024-12" db="EMBL/GenBank/DDBJ databases">
        <title>Draft genome sequence of Chryseobacterium kwangjuense AG447.</title>
        <authorList>
            <person name="Cheptsov V.S."/>
            <person name="Belov A."/>
            <person name="Zavarzina A.G."/>
        </authorList>
    </citation>
    <scope>NUCLEOTIDE SEQUENCE [LARGE SCALE GENOMIC DNA]</scope>
    <source>
        <strain evidence="9 10">AG447</strain>
    </source>
</reference>
<evidence type="ECO:0000256" key="4">
    <source>
        <dbReference type="ARBA" id="ARBA00023186"/>
    </source>
</evidence>
<keyword evidence="3 6" id="KW-0067">ATP-binding</keyword>
<accession>A0ABW9K0A8</accession>
<sequence>MAKEIKFDIESRDALKRGVDALANAVKVTLGPKGRNVVIEKSFGAPHVTKDGVSVAKEIELEDRVENMGAQMVKEVASKTNDIAGDGTTTATVLAQAIVREGLKNVAAGANPMDLKRGIDKAVSAVVENLKSQSKTVGDSTEMVKQVASVSANNDETIGSLIAEAFGKVGKEGVITVEEAKGIDTTVDVVEGMQFDRGYQSPYFVTNPEKMVAEVENPYILLVEKKISSMKELLPVLEPIAQGGKSLLIISEEVEGEALATLVVNKLRGSLKIAAVKAPGFGDRRKAMLEDIAILTGGQVISEEQGFTMENISLDMLGTAEKVTIDKDNTTIVNGGGDESRIKGRVAQIKAQMETTTSDYDREKLQERLAKLAGGVAVLYVGAASEVEMKEKKDRVDDALHATRAAVEEGIVAGGGVALVRAISALENLTGINSDETTGIKIVKRAIEEPLRQIVANAGGEGSVIVAKVAEGQGDFGYNAKTDEYVNMLEAGIIDPTKVTRVALENAASVSGMLLTTECVITEVKKDEPAMPMGGGMPGMM</sequence>
<dbReference type="EMBL" id="JBJXVJ010000001">
    <property type="protein sequence ID" value="MFN1216776.1"/>
    <property type="molecule type" value="Genomic_DNA"/>
</dbReference>
<name>A0ABW9K0A8_9FLAO</name>
<evidence type="ECO:0000313" key="9">
    <source>
        <dbReference type="EMBL" id="MFN1216776.1"/>
    </source>
</evidence>
<keyword evidence="2 6" id="KW-0547">Nucleotide-binding</keyword>
<gene>
    <name evidence="6 9" type="primary">groL</name>
    <name evidence="6" type="synonym">groEL</name>
    <name evidence="9" type="ORF">ACKW6Q_07280</name>
</gene>
<dbReference type="NCBIfam" id="NF000592">
    <property type="entry name" value="PRK00013.1"/>
    <property type="match status" value="1"/>
</dbReference>
<dbReference type="InterPro" id="IPR002423">
    <property type="entry name" value="Cpn60/GroEL/TCP-1"/>
</dbReference>
<dbReference type="NCBIfam" id="NF009487">
    <property type="entry name" value="PRK12849.1"/>
    <property type="match status" value="1"/>
</dbReference>
<protein>
    <recommendedName>
        <fullName evidence="6">Chaperonin GroEL</fullName>
        <ecNumber evidence="6">5.6.1.7</ecNumber>
    </recommendedName>
    <alternativeName>
        <fullName evidence="6">60 kDa chaperonin</fullName>
    </alternativeName>
    <alternativeName>
        <fullName evidence="6">Chaperonin-60</fullName>
        <shortName evidence="6">Cpn60</shortName>
    </alternativeName>
</protein>
<dbReference type="InterPro" id="IPR001844">
    <property type="entry name" value="Cpn60/GroEL"/>
</dbReference>
<dbReference type="Gene3D" id="3.50.7.10">
    <property type="entry name" value="GroEL"/>
    <property type="match status" value="1"/>
</dbReference>
<keyword evidence="5 6" id="KW-0413">Isomerase</keyword>
<comment type="subcellular location">
    <subcellularLocation>
        <location evidence="6">Cytoplasm</location>
    </subcellularLocation>
</comment>
<dbReference type="InterPro" id="IPR027413">
    <property type="entry name" value="GROEL-like_equatorial_sf"/>
</dbReference>
<comment type="function">
    <text evidence="6 8">Together with its co-chaperonin GroES, plays an essential role in assisting protein folding. The GroEL-GroES system forms a nano-cage that allows encapsulation of the non-native substrate proteins and provides a physical environment optimized to promote and accelerate protein folding.</text>
</comment>
<comment type="caution">
    <text evidence="6">Lacks conserved residue(s) required for the propagation of feature annotation.</text>
</comment>
<evidence type="ECO:0000256" key="7">
    <source>
        <dbReference type="RuleBase" id="RU000418"/>
    </source>
</evidence>
<dbReference type="HAMAP" id="MF_00600">
    <property type="entry name" value="CH60"/>
    <property type="match status" value="1"/>
</dbReference>
<dbReference type="PRINTS" id="PR00298">
    <property type="entry name" value="CHAPERONIN60"/>
</dbReference>
<evidence type="ECO:0000256" key="6">
    <source>
        <dbReference type="HAMAP-Rule" id="MF_00600"/>
    </source>
</evidence>
<feature type="binding site" evidence="6">
    <location>
        <begin position="86"/>
        <end position="90"/>
    </location>
    <ligand>
        <name>ATP</name>
        <dbReference type="ChEBI" id="CHEBI:30616"/>
    </ligand>
</feature>
<comment type="similarity">
    <text evidence="1 6 7">Belongs to the chaperonin (HSP60) family.</text>
</comment>
<comment type="subunit">
    <text evidence="6 8">Forms a cylinder of 14 subunits composed of two heptameric rings stacked back-to-back. Interacts with the co-chaperonin GroES.</text>
</comment>
<evidence type="ECO:0000256" key="1">
    <source>
        <dbReference type="ARBA" id="ARBA00006607"/>
    </source>
</evidence>
<evidence type="ECO:0000256" key="2">
    <source>
        <dbReference type="ARBA" id="ARBA00022741"/>
    </source>
</evidence>
<dbReference type="InterPro" id="IPR018370">
    <property type="entry name" value="Chaperonin_Cpn60_CS"/>
</dbReference>
<evidence type="ECO:0000256" key="8">
    <source>
        <dbReference type="RuleBase" id="RU000419"/>
    </source>
</evidence>
<comment type="caution">
    <text evidence="9">The sequence shown here is derived from an EMBL/GenBank/DDBJ whole genome shotgun (WGS) entry which is preliminary data.</text>
</comment>
<keyword evidence="6" id="KW-0963">Cytoplasm</keyword>
<feature type="binding site" evidence="6">
    <location>
        <position position="415"/>
    </location>
    <ligand>
        <name>ATP</name>
        <dbReference type="ChEBI" id="CHEBI:30616"/>
    </ligand>
</feature>
<evidence type="ECO:0000313" key="10">
    <source>
        <dbReference type="Proteomes" id="UP001634154"/>
    </source>
</evidence>
<keyword evidence="10" id="KW-1185">Reference proteome</keyword>
<organism evidence="9 10">
    <name type="scientific">Chryseobacterium kwangjuense</name>
    <dbReference type="NCBI Taxonomy" id="267125"/>
    <lineage>
        <taxon>Bacteria</taxon>
        <taxon>Pseudomonadati</taxon>
        <taxon>Bacteroidota</taxon>
        <taxon>Flavobacteriia</taxon>
        <taxon>Flavobacteriales</taxon>
        <taxon>Weeksellaceae</taxon>
        <taxon>Chryseobacterium group</taxon>
        <taxon>Chryseobacterium</taxon>
    </lineage>
</organism>
<evidence type="ECO:0000256" key="5">
    <source>
        <dbReference type="ARBA" id="ARBA00023235"/>
    </source>
</evidence>
<dbReference type="PANTHER" id="PTHR45633">
    <property type="entry name" value="60 KDA HEAT SHOCK PROTEIN, MITOCHONDRIAL"/>
    <property type="match status" value="1"/>
</dbReference>
<feature type="binding site" evidence="6">
    <location>
        <begin position="29"/>
        <end position="32"/>
    </location>
    <ligand>
        <name>ATP</name>
        <dbReference type="ChEBI" id="CHEBI:30616"/>
    </ligand>
</feature>
<dbReference type="CDD" id="cd03344">
    <property type="entry name" value="GroEL"/>
    <property type="match status" value="1"/>
</dbReference>
<dbReference type="NCBIfam" id="TIGR02348">
    <property type="entry name" value="GroEL"/>
    <property type="match status" value="1"/>
</dbReference>
<evidence type="ECO:0000256" key="3">
    <source>
        <dbReference type="ARBA" id="ARBA00022840"/>
    </source>
</evidence>
<dbReference type="SUPFAM" id="SSF48592">
    <property type="entry name" value="GroEL equatorial domain-like"/>
    <property type="match status" value="1"/>
</dbReference>
<dbReference type="Proteomes" id="UP001634154">
    <property type="component" value="Unassembled WGS sequence"/>
</dbReference>
<dbReference type="NCBIfam" id="NF009488">
    <property type="entry name" value="PRK12850.1"/>
    <property type="match status" value="1"/>
</dbReference>
<dbReference type="Gene3D" id="3.30.260.10">
    <property type="entry name" value="TCP-1-like chaperonin intermediate domain"/>
    <property type="match status" value="1"/>
</dbReference>
<feature type="binding site" evidence="6">
    <location>
        <position position="495"/>
    </location>
    <ligand>
        <name>ATP</name>
        <dbReference type="ChEBI" id="CHEBI:30616"/>
    </ligand>
</feature>
<dbReference type="Pfam" id="PF00118">
    <property type="entry name" value="Cpn60_TCP1"/>
    <property type="match status" value="1"/>
</dbReference>
<dbReference type="RefSeq" id="WP_409356220.1">
    <property type="nucleotide sequence ID" value="NZ_JBJXVJ010000001.1"/>
</dbReference>
<dbReference type="InterPro" id="IPR027410">
    <property type="entry name" value="TCP-1-like_intermed_sf"/>
</dbReference>
<dbReference type="EC" id="5.6.1.7" evidence="6"/>
<dbReference type="SUPFAM" id="SSF54849">
    <property type="entry name" value="GroEL-intermediate domain like"/>
    <property type="match status" value="1"/>
</dbReference>